<dbReference type="Pfam" id="PF00172">
    <property type="entry name" value="Zn_clus"/>
    <property type="match status" value="1"/>
</dbReference>
<evidence type="ECO:0000256" key="6">
    <source>
        <dbReference type="SAM" id="MobiDB-lite"/>
    </source>
</evidence>
<evidence type="ECO:0000256" key="1">
    <source>
        <dbReference type="ARBA" id="ARBA00004123"/>
    </source>
</evidence>
<dbReference type="EMBL" id="CAJMWS010000152">
    <property type="protein sequence ID" value="CAE6372826.1"/>
    <property type="molecule type" value="Genomic_DNA"/>
</dbReference>
<dbReference type="GO" id="GO:0008270">
    <property type="term" value="F:zinc ion binding"/>
    <property type="evidence" value="ECO:0007669"/>
    <property type="project" value="InterPro"/>
</dbReference>
<feature type="region of interest" description="Disordered" evidence="6">
    <location>
        <begin position="1"/>
        <end position="23"/>
    </location>
</feature>
<organism evidence="8 9">
    <name type="scientific">Rhizoctonia solani</name>
    <dbReference type="NCBI Taxonomy" id="456999"/>
    <lineage>
        <taxon>Eukaryota</taxon>
        <taxon>Fungi</taxon>
        <taxon>Dikarya</taxon>
        <taxon>Basidiomycota</taxon>
        <taxon>Agaricomycotina</taxon>
        <taxon>Agaricomycetes</taxon>
        <taxon>Cantharellales</taxon>
        <taxon>Ceratobasidiaceae</taxon>
        <taxon>Rhizoctonia</taxon>
    </lineage>
</organism>
<dbReference type="Gene3D" id="4.10.240.10">
    <property type="entry name" value="Zn(2)-C6 fungal-type DNA-binding domain"/>
    <property type="match status" value="1"/>
</dbReference>
<gene>
    <name evidence="8" type="ORF">RDB_LOCUS26834</name>
</gene>
<dbReference type="CDD" id="cd00067">
    <property type="entry name" value="GAL4"/>
    <property type="match status" value="1"/>
</dbReference>
<dbReference type="SMART" id="SM00906">
    <property type="entry name" value="Fungal_trans"/>
    <property type="match status" value="1"/>
</dbReference>
<dbReference type="GO" id="GO:0000981">
    <property type="term" value="F:DNA-binding transcription factor activity, RNA polymerase II-specific"/>
    <property type="evidence" value="ECO:0007669"/>
    <property type="project" value="InterPro"/>
</dbReference>
<dbReference type="PANTHER" id="PTHR47338:SF29">
    <property type="entry name" value="ZN(2)-C6 FUNGAL-TYPE DOMAIN-CONTAINING PROTEIN"/>
    <property type="match status" value="1"/>
</dbReference>
<feature type="region of interest" description="Disordered" evidence="6">
    <location>
        <begin position="268"/>
        <end position="287"/>
    </location>
</feature>
<keyword evidence="3" id="KW-0805">Transcription regulation</keyword>
<dbReference type="InterPro" id="IPR050815">
    <property type="entry name" value="TF_fung"/>
</dbReference>
<dbReference type="AlphaFoldDB" id="A0A8H2WF12"/>
<evidence type="ECO:0000313" key="9">
    <source>
        <dbReference type="Proteomes" id="UP000663846"/>
    </source>
</evidence>
<dbReference type="Proteomes" id="UP000663846">
    <property type="component" value="Unassembled WGS sequence"/>
</dbReference>
<evidence type="ECO:0000313" key="8">
    <source>
        <dbReference type="EMBL" id="CAE6372826.1"/>
    </source>
</evidence>
<proteinExistence type="predicted"/>
<dbReference type="GO" id="GO:0005634">
    <property type="term" value="C:nucleus"/>
    <property type="evidence" value="ECO:0007669"/>
    <property type="project" value="UniProtKB-SubCell"/>
</dbReference>
<feature type="region of interest" description="Disordered" evidence="6">
    <location>
        <begin position="822"/>
        <end position="841"/>
    </location>
</feature>
<dbReference type="InterPro" id="IPR036864">
    <property type="entry name" value="Zn2-C6_fun-type_DNA-bd_sf"/>
</dbReference>
<accession>A0A8H2WF12</accession>
<comment type="caution">
    <text evidence="8">The sequence shown here is derived from an EMBL/GenBank/DDBJ whole genome shotgun (WGS) entry which is preliminary data.</text>
</comment>
<dbReference type="InterPro" id="IPR007219">
    <property type="entry name" value="XnlR_reg_dom"/>
</dbReference>
<feature type="region of interest" description="Disordered" evidence="6">
    <location>
        <begin position="393"/>
        <end position="417"/>
    </location>
</feature>
<dbReference type="GO" id="GO:0006351">
    <property type="term" value="P:DNA-templated transcription"/>
    <property type="evidence" value="ECO:0007669"/>
    <property type="project" value="InterPro"/>
</dbReference>
<feature type="compositionally biased region" description="Polar residues" evidence="6">
    <location>
        <begin position="393"/>
        <end position="411"/>
    </location>
</feature>
<keyword evidence="2" id="KW-0479">Metal-binding</keyword>
<keyword evidence="5" id="KW-0539">Nucleus</keyword>
<keyword evidence="4" id="KW-0804">Transcription</keyword>
<sequence>MPKASDSTTTGSKSHHTKPANTLKRNQACRQCRKRKMRCDAGRPCKACLRTHAAAVANLVKQGLPLDSIQPDCVYDGDDQEDSPSQAYASTGHAQAQQSLFSPTTQAPNLNTTLPSLFDGATGIEAFLGDVNTTILQDNNAPLNLPNAYVPFEPTFGPEPSAIVPHSWPEELPEPYVLAHLVRTFFASHALAPHLLHRPTFLGRLSLPPTNPAFPAPALLHAISAVGALYAPQPGPSLDFDSGPIVGSVFRPREEIEKIKQLRERLQAAGSSGTYAPRSGAKPSGPLDDMSFGDKHAALCFAKALDDARIGRRLLENVQALIVLAWWMGANARWSEGWAITGMIMRYCIPIGLTASASYDDHITGGPGAPGLADLNSPIIPTEMSPTASSCNVTPNMNLPTPNPANDSSSGPDAFSASGLRFNSDGSINFGSVDEAGAYNAGFGSDPSSSSFVQTFAQNIHSPSFLFSPGSGEPENDHTQARPPRRGRGRAGNWKSETILRPTRDLVESEGRRRTFWHAYLLDRGQGSATAWPMAIDDLDVGQDFPLTLTGFENGEEPNGYRRQKLMTPDLLTNHEMPMTDSFVLLLKANALLSRITNFNIRLRTRLGDTSPSLDLRTVPAFKTLDSQIAAFRLSIPRAYRDAFDAPPPGAMFDQHGRVLRWGPTEGSGVGPGAGVFDGVLLAALLVPHVATILLHDPHCDPDSRNDGSVLKCTNAARAILDALYRLISTTFDFSHLPHSLIYYWTVASRWLIRLYGSALFMGDFDNATIVRQEIETFRQGMARMGERLPHGARYSRVIPELCKEVEQQAMDDIQEREARLNHARGQTQGQAVRDPGRASDQRTEWMFQATGGEAHADVQAGAGYSGGSGLPACGLMWGQEN</sequence>
<evidence type="ECO:0000259" key="7">
    <source>
        <dbReference type="PROSITE" id="PS50048"/>
    </source>
</evidence>
<evidence type="ECO:0000256" key="5">
    <source>
        <dbReference type="ARBA" id="ARBA00023242"/>
    </source>
</evidence>
<reference evidence="8" key="1">
    <citation type="submission" date="2021-01" db="EMBL/GenBank/DDBJ databases">
        <authorList>
            <person name="Kaushik A."/>
        </authorList>
    </citation>
    <scope>NUCLEOTIDE SEQUENCE</scope>
    <source>
        <strain evidence="8">AG1-1C</strain>
    </source>
</reference>
<feature type="compositionally biased region" description="Low complexity" evidence="6">
    <location>
        <begin position="1"/>
        <end position="12"/>
    </location>
</feature>
<comment type="subcellular location">
    <subcellularLocation>
        <location evidence="1">Nucleus</location>
    </subcellularLocation>
</comment>
<feature type="compositionally biased region" description="Polar residues" evidence="6">
    <location>
        <begin position="83"/>
        <end position="107"/>
    </location>
</feature>
<evidence type="ECO:0000256" key="3">
    <source>
        <dbReference type="ARBA" id="ARBA00023015"/>
    </source>
</evidence>
<evidence type="ECO:0000256" key="2">
    <source>
        <dbReference type="ARBA" id="ARBA00022723"/>
    </source>
</evidence>
<dbReference type="SUPFAM" id="SSF57701">
    <property type="entry name" value="Zn2/Cys6 DNA-binding domain"/>
    <property type="match status" value="1"/>
</dbReference>
<feature type="region of interest" description="Disordered" evidence="6">
    <location>
        <begin position="71"/>
        <end position="107"/>
    </location>
</feature>
<feature type="region of interest" description="Disordered" evidence="6">
    <location>
        <begin position="463"/>
        <end position="497"/>
    </location>
</feature>
<evidence type="ECO:0000256" key="4">
    <source>
        <dbReference type="ARBA" id="ARBA00023163"/>
    </source>
</evidence>
<dbReference type="CDD" id="cd12148">
    <property type="entry name" value="fungal_TF_MHR"/>
    <property type="match status" value="1"/>
</dbReference>
<feature type="domain" description="Zn(2)-C6 fungal-type" evidence="7">
    <location>
        <begin position="28"/>
        <end position="75"/>
    </location>
</feature>
<name>A0A8H2WF12_9AGAM</name>
<dbReference type="GO" id="GO:0003677">
    <property type="term" value="F:DNA binding"/>
    <property type="evidence" value="ECO:0007669"/>
    <property type="project" value="InterPro"/>
</dbReference>
<protein>
    <recommendedName>
        <fullName evidence="7">Zn(2)-C6 fungal-type domain-containing protein</fullName>
    </recommendedName>
</protein>
<dbReference type="InterPro" id="IPR001138">
    <property type="entry name" value="Zn2Cys6_DnaBD"/>
</dbReference>
<dbReference type="PANTHER" id="PTHR47338">
    <property type="entry name" value="ZN(II)2CYS6 TRANSCRIPTION FACTOR (EUROFUNG)-RELATED"/>
    <property type="match status" value="1"/>
</dbReference>
<dbReference type="PROSITE" id="PS50048">
    <property type="entry name" value="ZN2_CY6_FUNGAL_2"/>
    <property type="match status" value="1"/>
</dbReference>